<dbReference type="EMBL" id="LS974202">
    <property type="protein sequence ID" value="SSC12946.1"/>
    <property type="molecule type" value="Genomic_DNA"/>
</dbReference>
<evidence type="ECO:0000256" key="4">
    <source>
        <dbReference type="ARBA" id="ARBA00023004"/>
    </source>
</evidence>
<name>A0A7Z7PP34_9BACT</name>
<dbReference type="AlphaFoldDB" id="A0A7Z7PP34"/>
<keyword evidence="2" id="KW-0479">Metal-binding</keyword>
<keyword evidence="5" id="KW-0411">Iron-sulfur</keyword>
<proteinExistence type="predicted"/>
<protein>
    <submittedName>
        <fullName evidence="6">FAD dependent oxidoreductase</fullName>
    </submittedName>
</protein>
<keyword evidence="3" id="KW-0560">Oxidoreductase</keyword>
<dbReference type="KEGG" id="minf:MESINF_1502"/>
<dbReference type="InterPro" id="IPR039650">
    <property type="entry name" value="HdrA-like"/>
</dbReference>
<evidence type="ECO:0000256" key="2">
    <source>
        <dbReference type="ARBA" id="ARBA00022723"/>
    </source>
</evidence>
<keyword evidence="7" id="KW-1185">Reference proteome</keyword>
<dbReference type="PANTHER" id="PTHR43498:SF1">
    <property type="entry name" value="COB--COM HETERODISULFIDE REDUCTASE IRON-SULFUR SUBUNIT A"/>
    <property type="match status" value="1"/>
</dbReference>
<dbReference type="Proteomes" id="UP000250796">
    <property type="component" value="Chromosome MESINF"/>
</dbReference>
<evidence type="ECO:0000256" key="1">
    <source>
        <dbReference type="ARBA" id="ARBA00022485"/>
    </source>
</evidence>
<evidence type="ECO:0000256" key="3">
    <source>
        <dbReference type="ARBA" id="ARBA00023002"/>
    </source>
</evidence>
<dbReference type="SUPFAM" id="SSF51905">
    <property type="entry name" value="FAD/NAD(P)-binding domain"/>
    <property type="match status" value="1"/>
</dbReference>
<reference evidence="6 7" key="1">
    <citation type="submission" date="2017-01" db="EMBL/GenBank/DDBJ databases">
        <authorList>
            <person name="Erauso G."/>
        </authorList>
    </citation>
    <scope>NUCLEOTIDE SEQUENCE [LARGE SCALE GENOMIC DNA]</scope>
    <source>
        <strain evidence="6">MESINF1</strain>
    </source>
</reference>
<gene>
    <name evidence="6" type="ORF">MESINF_1502</name>
</gene>
<dbReference type="Pfam" id="PF12831">
    <property type="entry name" value="FAD_oxidored"/>
    <property type="match status" value="1"/>
</dbReference>
<accession>A0A7Z7PP34</accession>
<organism evidence="6 7">
    <name type="scientific">Mesotoga infera</name>
    <dbReference type="NCBI Taxonomy" id="1236046"/>
    <lineage>
        <taxon>Bacteria</taxon>
        <taxon>Thermotogati</taxon>
        <taxon>Thermotogota</taxon>
        <taxon>Thermotogae</taxon>
        <taxon>Kosmotogales</taxon>
        <taxon>Kosmotogaceae</taxon>
        <taxon>Mesotoga</taxon>
    </lineage>
</organism>
<dbReference type="Gene3D" id="3.50.50.60">
    <property type="entry name" value="FAD/NAD(P)-binding domain"/>
    <property type="match status" value="1"/>
</dbReference>
<dbReference type="InterPro" id="IPR036188">
    <property type="entry name" value="FAD/NAD-bd_sf"/>
</dbReference>
<dbReference type="PANTHER" id="PTHR43498">
    <property type="entry name" value="FERREDOXIN:COB-COM HETERODISULFIDE REDUCTASE SUBUNIT A"/>
    <property type="match status" value="1"/>
</dbReference>
<evidence type="ECO:0000313" key="7">
    <source>
        <dbReference type="Proteomes" id="UP000250796"/>
    </source>
</evidence>
<keyword evidence="4" id="KW-0408">Iron</keyword>
<evidence type="ECO:0000313" key="6">
    <source>
        <dbReference type="EMBL" id="SSC12946.1"/>
    </source>
</evidence>
<dbReference type="GO" id="GO:0051539">
    <property type="term" value="F:4 iron, 4 sulfur cluster binding"/>
    <property type="evidence" value="ECO:0007669"/>
    <property type="project" value="UniProtKB-KW"/>
</dbReference>
<keyword evidence="1" id="KW-0004">4Fe-4S</keyword>
<evidence type="ECO:0000256" key="5">
    <source>
        <dbReference type="ARBA" id="ARBA00023014"/>
    </source>
</evidence>
<dbReference type="GO" id="GO:0016491">
    <property type="term" value="F:oxidoreductase activity"/>
    <property type="evidence" value="ECO:0007669"/>
    <property type="project" value="UniProtKB-KW"/>
</dbReference>
<dbReference type="GO" id="GO:0046872">
    <property type="term" value="F:metal ion binding"/>
    <property type="evidence" value="ECO:0007669"/>
    <property type="project" value="UniProtKB-KW"/>
</dbReference>
<dbReference type="RefSeq" id="WP_231936651.1">
    <property type="nucleotide sequence ID" value="NZ_LS974202.1"/>
</dbReference>
<sequence>MLIGLKKDVVIVGAGISGVHAAIAAGRAGLDVLLVEREGSVGGISTLGLCNPFMRFWLDSGSLVGGIFEEILKDLARRGGLLANSFDSEIMKIIYFEKLKSAGVSLVLHSIPIGVESCDRQIQSVRFFSSQGSAFEVEARYFVDATGDATLSYMAGAEVFQGDENGANQAMTLMFTVSGIDYARVREDIRSNRENFFAWVNPDFEILSVAGYFEEIERARKGGYDRLHNYFFFIELPGSGRATVNTTHSFDKSAVDPFELSEAVTDCMAQTDQLMTFAREYVRGFEKAEIEKIATLMGVRESRRSRGLYVFSGEDVKAHRKFPDGVVRATYGIDVHNRSTQQVSEEERKAIPLYDDYYEIPLRSLISADLDNLAIIGRCFSSDFSGQSAARVMPTVAGMGQAIGQVLHRAISRGENLSEIAIDGR</sequence>